<dbReference type="InterPro" id="IPR013424">
    <property type="entry name" value="Ice-binding_C"/>
</dbReference>
<dbReference type="AlphaFoldDB" id="A0A0F9QND7"/>
<feature type="domain" description="Ice-binding protein C-terminal" evidence="1">
    <location>
        <begin position="209"/>
        <end position="231"/>
    </location>
</feature>
<dbReference type="EMBL" id="LAZR01001480">
    <property type="protein sequence ID" value="KKN43944.1"/>
    <property type="molecule type" value="Genomic_DNA"/>
</dbReference>
<sequence>MRVGTVLALCAILALSGVAHAELVGVVITPPILVTFNAEVSYDADGGGGGHGLLTVYASFDPWGAFTSQQDYSPDGIVSTESPLGYFLLTAEIDKTTLESVSGSVSVSSDRGWDGFLDGDLDFSGGDLDPWEPGERANSTNLLEFGFGGYGLFDFLFDDATGDLAKPEDGGGLTVIVDGQFDGSGPFSLPAGWDTFQFDFQNSGAGKADVPEPATVGLLAVGIGALIRRRRR</sequence>
<gene>
    <name evidence="2" type="ORF">LCGC14_0698160</name>
</gene>
<dbReference type="Pfam" id="PF07589">
    <property type="entry name" value="PEP-CTERM"/>
    <property type="match status" value="1"/>
</dbReference>
<organism evidence="2">
    <name type="scientific">marine sediment metagenome</name>
    <dbReference type="NCBI Taxonomy" id="412755"/>
    <lineage>
        <taxon>unclassified sequences</taxon>
        <taxon>metagenomes</taxon>
        <taxon>ecological metagenomes</taxon>
    </lineage>
</organism>
<accession>A0A0F9QND7</accession>
<proteinExistence type="predicted"/>
<evidence type="ECO:0000313" key="2">
    <source>
        <dbReference type="EMBL" id="KKN43944.1"/>
    </source>
</evidence>
<comment type="caution">
    <text evidence="2">The sequence shown here is derived from an EMBL/GenBank/DDBJ whole genome shotgun (WGS) entry which is preliminary data.</text>
</comment>
<evidence type="ECO:0000259" key="1">
    <source>
        <dbReference type="Pfam" id="PF07589"/>
    </source>
</evidence>
<name>A0A0F9QND7_9ZZZZ</name>
<dbReference type="NCBIfam" id="TIGR02595">
    <property type="entry name" value="PEP_CTERM"/>
    <property type="match status" value="1"/>
</dbReference>
<reference evidence="2" key="1">
    <citation type="journal article" date="2015" name="Nature">
        <title>Complex archaea that bridge the gap between prokaryotes and eukaryotes.</title>
        <authorList>
            <person name="Spang A."/>
            <person name="Saw J.H."/>
            <person name="Jorgensen S.L."/>
            <person name="Zaremba-Niedzwiedzka K."/>
            <person name="Martijn J."/>
            <person name="Lind A.E."/>
            <person name="van Eijk R."/>
            <person name="Schleper C."/>
            <person name="Guy L."/>
            <person name="Ettema T.J."/>
        </authorList>
    </citation>
    <scope>NUCLEOTIDE SEQUENCE</scope>
</reference>
<protein>
    <recommendedName>
        <fullName evidence="1">Ice-binding protein C-terminal domain-containing protein</fullName>
    </recommendedName>
</protein>